<organism evidence="3 4">
    <name type="scientific">Candidatus Berkelbacteria bacterium Licking1014_96</name>
    <dbReference type="NCBI Taxonomy" id="2017149"/>
    <lineage>
        <taxon>Bacteria</taxon>
        <taxon>Candidatus Berkelbacteria</taxon>
    </lineage>
</organism>
<gene>
    <name evidence="3" type="ORF">CEN92_219</name>
</gene>
<dbReference type="GO" id="GO:0000155">
    <property type="term" value="F:phosphorelay sensor kinase activity"/>
    <property type="evidence" value="ECO:0007669"/>
    <property type="project" value="InterPro"/>
</dbReference>
<dbReference type="AlphaFoldDB" id="A0A554LFU0"/>
<keyword evidence="1" id="KW-0812">Transmembrane</keyword>
<protein>
    <submittedName>
        <fullName evidence="3">Integral membrane sensor signal transduction histidine kinase</fullName>
    </submittedName>
</protein>
<dbReference type="Proteomes" id="UP000318296">
    <property type="component" value="Unassembled WGS sequence"/>
</dbReference>
<feature type="transmembrane region" description="Helical" evidence="1">
    <location>
        <begin position="20"/>
        <end position="41"/>
    </location>
</feature>
<evidence type="ECO:0000256" key="1">
    <source>
        <dbReference type="SAM" id="Phobius"/>
    </source>
</evidence>
<feature type="transmembrane region" description="Helical" evidence="1">
    <location>
        <begin position="47"/>
        <end position="66"/>
    </location>
</feature>
<dbReference type="PROSITE" id="PS50109">
    <property type="entry name" value="HIS_KIN"/>
    <property type="match status" value="1"/>
</dbReference>
<name>A0A554LFU0_9BACT</name>
<keyword evidence="1" id="KW-1133">Transmembrane helix</keyword>
<sequence>MKKKLKPEDKLVIRYSEFKLVFLSVILLFFIVFPYLLPARINIQENIVFVVAVLTAWLFSAIIYLIIHLRKWRANYSFLRYAAVIADILFLSVALFVLSGINSNYFFIFVFVIIGASFYLDLNLIFCAGILSAAIIFISFFIEGQNSTGHSAYLLMAVRLVFILASTYFVYLFVLSYKEISRQKAKIKNFSLLNQELLNHFSNQLRAPLPVIRDFMEVLFLEKAGPLNAKQKKILSMLHDNTKALIEESSNVVYYNQLRLGEFYLKKERADLVSLIEAVIKRNVNESLNREVEVVYTTRQKEIIAEVDQIKLSSAINTILARIIILAKQNSIIRIFSRSSRYSHYVKITLKYNGEALPQIEKISRENLDIYVADKIITLHHGNLNIISEEEKQKIEIILPS</sequence>
<keyword evidence="3" id="KW-0418">Kinase</keyword>
<dbReference type="SUPFAM" id="SSF47384">
    <property type="entry name" value="Homodimeric domain of signal transducing histidine kinase"/>
    <property type="match status" value="1"/>
</dbReference>
<accession>A0A554LFU0</accession>
<feature type="transmembrane region" description="Helical" evidence="1">
    <location>
        <begin position="78"/>
        <end position="98"/>
    </location>
</feature>
<evidence type="ECO:0000313" key="3">
    <source>
        <dbReference type="EMBL" id="TSC91685.1"/>
    </source>
</evidence>
<evidence type="ECO:0000313" key="4">
    <source>
        <dbReference type="Proteomes" id="UP000318296"/>
    </source>
</evidence>
<dbReference type="InterPro" id="IPR005467">
    <property type="entry name" value="His_kinase_dom"/>
</dbReference>
<feature type="transmembrane region" description="Helical" evidence="1">
    <location>
        <begin position="125"/>
        <end position="142"/>
    </location>
</feature>
<keyword evidence="1" id="KW-0472">Membrane</keyword>
<evidence type="ECO:0000259" key="2">
    <source>
        <dbReference type="PROSITE" id="PS50109"/>
    </source>
</evidence>
<keyword evidence="3" id="KW-0808">Transferase</keyword>
<comment type="caution">
    <text evidence="3">The sequence shown here is derived from an EMBL/GenBank/DDBJ whole genome shotgun (WGS) entry which is preliminary data.</text>
</comment>
<dbReference type="InterPro" id="IPR036097">
    <property type="entry name" value="HisK_dim/P_sf"/>
</dbReference>
<proteinExistence type="predicted"/>
<dbReference type="EMBL" id="VMGH01000030">
    <property type="protein sequence ID" value="TSC91685.1"/>
    <property type="molecule type" value="Genomic_DNA"/>
</dbReference>
<reference evidence="3 4" key="1">
    <citation type="submission" date="2017-07" db="EMBL/GenBank/DDBJ databases">
        <title>Mechanisms for carbon and nitrogen cycling indicate functional differentiation within the Candidate Phyla Radiation.</title>
        <authorList>
            <person name="Danczak R.E."/>
            <person name="Johnston M.D."/>
            <person name="Kenah C."/>
            <person name="Slattery M."/>
            <person name="Wrighton K.C."/>
            <person name="Wilkins M.J."/>
        </authorList>
    </citation>
    <scope>NUCLEOTIDE SEQUENCE [LARGE SCALE GENOMIC DNA]</scope>
    <source>
        <strain evidence="3">Licking1014_96</strain>
    </source>
</reference>
<feature type="transmembrane region" description="Helical" evidence="1">
    <location>
        <begin position="104"/>
        <end position="120"/>
    </location>
</feature>
<feature type="domain" description="Histidine kinase" evidence="2">
    <location>
        <begin position="200"/>
        <end position="401"/>
    </location>
</feature>
<feature type="transmembrane region" description="Helical" evidence="1">
    <location>
        <begin position="154"/>
        <end position="177"/>
    </location>
</feature>